<evidence type="ECO:0000313" key="1">
    <source>
        <dbReference type="EMBL" id="KAK8777152.1"/>
    </source>
</evidence>
<evidence type="ECO:0000313" key="2">
    <source>
        <dbReference type="Proteomes" id="UP001321473"/>
    </source>
</evidence>
<name>A0AAQ4EQY1_AMBAM</name>
<proteinExistence type="predicted"/>
<comment type="caution">
    <text evidence="1">The sequence shown here is derived from an EMBL/GenBank/DDBJ whole genome shotgun (WGS) entry which is preliminary data.</text>
</comment>
<dbReference type="EMBL" id="JARKHS020012164">
    <property type="protein sequence ID" value="KAK8777152.1"/>
    <property type="molecule type" value="Genomic_DNA"/>
</dbReference>
<keyword evidence="2" id="KW-1185">Reference proteome</keyword>
<protein>
    <submittedName>
        <fullName evidence="1">Uncharacterized protein</fullName>
    </submittedName>
</protein>
<dbReference type="Proteomes" id="UP001321473">
    <property type="component" value="Unassembled WGS sequence"/>
</dbReference>
<sequence>MKEEGARRPIQHRVVQFIFRYRNAPHIKAFGPFYLCENVPAWQGDKIFRRDFCGTRSWTFASLSRKAIQELRVYPAARCPFASTLVGNTGRIGGPTTSFLFTGTPCIREFTTAN</sequence>
<organism evidence="1 2">
    <name type="scientific">Amblyomma americanum</name>
    <name type="common">Lone star tick</name>
    <dbReference type="NCBI Taxonomy" id="6943"/>
    <lineage>
        <taxon>Eukaryota</taxon>
        <taxon>Metazoa</taxon>
        <taxon>Ecdysozoa</taxon>
        <taxon>Arthropoda</taxon>
        <taxon>Chelicerata</taxon>
        <taxon>Arachnida</taxon>
        <taxon>Acari</taxon>
        <taxon>Parasitiformes</taxon>
        <taxon>Ixodida</taxon>
        <taxon>Ixodoidea</taxon>
        <taxon>Ixodidae</taxon>
        <taxon>Amblyomminae</taxon>
        <taxon>Amblyomma</taxon>
    </lineage>
</organism>
<gene>
    <name evidence="1" type="ORF">V5799_029504</name>
</gene>
<reference evidence="1 2" key="1">
    <citation type="journal article" date="2023" name="Arcadia Sci">
        <title>De novo assembly of a long-read Amblyomma americanum tick genome.</title>
        <authorList>
            <person name="Chou S."/>
            <person name="Poskanzer K.E."/>
            <person name="Rollins M."/>
            <person name="Thuy-Boun P.S."/>
        </authorList>
    </citation>
    <scope>NUCLEOTIDE SEQUENCE [LARGE SCALE GENOMIC DNA]</scope>
    <source>
        <strain evidence="1">F_SG_1</strain>
        <tissue evidence="1">Salivary glands</tissue>
    </source>
</reference>
<accession>A0AAQ4EQY1</accession>
<dbReference type="AlphaFoldDB" id="A0AAQ4EQY1"/>